<accession>A0AAW2ILS0</accession>
<reference evidence="2" key="2">
    <citation type="journal article" date="2024" name="Plant">
        <title>Genomic evolution and insights into agronomic trait innovations of Sesamum species.</title>
        <authorList>
            <person name="Miao H."/>
            <person name="Wang L."/>
            <person name="Qu L."/>
            <person name="Liu H."/>
            <person name="Sun Y."/>
            <person name="Le M."/>
            <person name="Wang Q."/>
            <person name="Wei S."/>
            <person name="Zheng Y."/>
            <person name="Lin W."/>
            <person name="Duan Y."/>
            <person name="Cao H."/>
            <person name="Xiong S."/>
            <person name="Wang X."/>
            <person name="Wei L."/>
            <person name="Li C."/>
            <person name="Ma Q."/>
            <person name="Ju M."/>
            <person name="Zhao R."/>
            <person name="Li G."/>
            <person name="Mu C."/>
            <person name="Tian Q."/>
            <person name="Mei H."/>
            <person name="Zhang T."/>
            <person name="Gao T."/>
            <person name="Zhang H."/>
        </authorList>
    </citation>
    <scope>NUCLEOTIDE SEQUENCE</scope>
    <source>
        <strain evidence="2">G01</strain>
    </source>
</reference>
<protein>
    <recommendedName>
        <fullName evidence="1">Reverse transcriptase domain-containing protein</fullName>
    </recommendedName>
</protein>
<comment type="caution">
    <text evidence="2">The sequence shown here is derived from an EMBL/GenBank/DDBJ whole genome shotgun (WGS) entry which is preliminary data.</text>
</comment>
<name>A0AAW2ILS0_9LAMI</name>
<organism evidence="2">
    <name type="scientific">Sesamum angustifolium</name>
    <dbReference type="NCBI Taxonomy" id="2727405"/>
    <lineage>
        <taxon>Eukaryota</taxon>
        <taxon>Viridiplantae</taxon>
        <taxon>Streptophyta</taxon>
        <taxon>Embryophyta</taxon>
        <taxon>Tracheophyta</taxon>
        <taxon>Spermatophyta</taxon>
        <taxon>Magnoliopsida</taxon>
        <taxon>eudicotyledons</taxon>
        <taxon>Gunneridae</taxon>
        <taxon>Pentapetalae</taxon>
        <taxon>asterids</taxon>
        <taxon>lamiids</taxon>
        <taxon>Lamiales</taxon>
        <taxon>Pedaliaceae</taxon>
        <taxon>Sesamum</taxon>
    </lineage>
</organism>
<dbReference type="InterPro" id="IPR000477">
    <property type="entry name" value="RT_dom"/>
</dbReference>
<gene>
    <name evidence="2" type="ORF">Sangu_2922300</name>
</gene>
<evidence type="ECO:0000313" key="2">
    <source>
        <dbReference type="EMBL" id="KAL0282917.1"/>
    </source>
</evidence>
<proteinExistence type="predicted"/>
<feature type="domain" description="Reverse transcriptase" evidence="1">
    <location>
        <begin position="13"/>
        <end position="114"/>
    </location>
</feature>
<sequence length="151" mass="17155">MHDLCQIFFSPEWIKFGSIIPQRGLRQGGPLTLYLFLLYTESRSSLFRLANERGTIPGVAICRGAPKISHPLFVDDTMIFCPTNPTTVGHVRRTLQTYIKAFDQEINLSKSLVAFSRNTLMGLRTLLAESLGNRLDNKHEVYLRLPTVAFR</sequence>
<dbReference type="AlphaFoldDB" id="A0AAW2ILS0"/>
<dbReference type="EMBL" id="JACGWK010001772">
    <property type="protein sequence ID" value="KAL0282917.1"/>
    <property type="molecule type" value="Genomic_DNA"/>
</dbReference>
<dbReference type="Pfam" id="PF00078">
    <property type="entry name" value="RVT_1"/>
    <property type="match status" value="1"/>
</dbReference>
<evidence type="ECO:0000259" key="1">
    <source>
        <dbReference type="Pfam" id="PF00078"/>
    </source>
</evidence>
<reference evidence="2" key="1">
    <citation type="submission" date="2020-06" db="EMBL/GenBank/DDBJ databases">
        <authorList>
            <person name="Li T."/>
            <person name="Hu X."/>
            <person name="Zhang T."/>
            <person name="Song X."/>
            <person name="Zhang H."/>
            <person name="Dai N."/>
            <person name="Sheng W."/>
            <person name="Hou X."/>
            <person name="Wei L."/>
        </authorList>
    </citation>
    <scope>NUCLEOTIDE SEQUENCE</scope>
    <source>
        <strain evidence="2">G01</strain>
        <tissue evidence="2">Leaf</tissue>
    </source>
</reference>